<evidence type="ECO:0000256" key="5">
    <source>
        <dbReference type="ARBA" id="ARBA00022801"/>
    </source>
</evidence>
<dbReference type="AlphaFoldDB" id="A0A3N4JTP8"/>
<keyword evidence="11" id="KW-1185">Reference proteome</keyword>
<evidence type="ECO:0000313" key="10">
    <source>
        <dbReference type="EMBL" id="RPB01723.1"/>
    </source>
</evidence>
<organism evidence="10 11">
    <name type="scientific">Choiromyces venosus 120613-1</name>
    <dbReference type="NCBI Taxonomy" id="1336337"/>
    <lineage>
        <taxon>Eukaryota</taxon>
        <taxon>Fungi</taxon>
        <taxon>Dikarya</taxon>
        <taxon>Ascomycota</taxon>
        <taxon>Pezizomycotina</taxon>
        <taxon>Pezizomycetes</taxon>
        <taxon>Pezizales</taxon>
        <taxon>Tuberaceae</taxon>
        <taxon>Choiromyces</taxon>
    </lineage>
</organism>
<dbReference type="Proteomes" id="UP000276215">
    <property type="component" value="Unassembled WGS sequence"/>
</dbReference>
<dbReference type="EMBL" id="ML120371">
    <property type="protein sequence ID" value="RPB01723.1"/>
    <property type="molecule type" value="Genomic_DNA"/>
</dbReference>
<gene>
    <name evidence="10" type="ORF">L873DRAFT_1675199</name>
</gene>
<feature type="signal peptide" evidence="9">
    <location>
        <begin position="1"/>
        <end position="21"/>
    </location>
</feature>
<feature type="region of interest" description="Disordered" evidence="8">
    <location>
        <begin position="301"/>
        <end position="323"/>
    </location>
</feature>
<reference evidence="10 11" key="1">
    <citation type="journal article" date="2018" name="Nat. Ecol. Evol.">
        <title>Pezizomycetes genomes reveal the molecular basis of ectomycorrhizal truffle lifestyle.</title>
        <authorList>
            <person name="Murat C."/>
            <person name="Payen T."/>
            <person name="Noel B."/>
            <person name="Kuo A."/>
            <person name="Morin E."/>
            <person name="Chen J."/>
            <person name="Kohler A."/>
            <person name="Krizsan K."/>
            <person name="Balestrini R."/>
            <person name="Da Silva C."/>
            <person name="Montanini B."/>
            <person name="Hainaut M."/>
            <person name="Levati E."/>
            <person name="Barry K.W."/>
            <person name="Belfiori B."/>
            <person name="Cichocki N."/>
            <person name="Clum A."/>
            <person name="Dockter R.B."/>
            <person name="Fauchery L."/>
            <person name="Guy J."/>
            <person name="Iotti M."/>
            <person name="Le Tacon F."/>
            <person name="Lindquist E.A."/>
            <person name="Lipzen A."/>
            <person name="Malagnac F."/>
            <person name="Mello A."/>
            <person name="Molinier V."/>
            <person name="Miyauchi S."/>
            <person name="Poulain J."/>
            <person name="Riccioni C."/>
            <person name="Rubini A."/>
            <person name="Sitrit Y."/>
            <person name="Splivallo R."/>
            <person name="Traeger S."/>
            <person name="Wang M."/>
            <person name="Zifcakova L."/>
            <person name="Wipf D."/>
            <person name="Zambonelli A."/>
            <person name="Paolocci F."/>
            <person name="Nowrousian M."/>
            <person name="Ottonello S."/>
            <person name="Baldrian P."/>
            <person name="Spatafora J.W."/>
            <person name="Henrissat B."/>
            <person name="Nagy L.G."/>
            <person name="Aury J.M."/>
            <person name="Wincker P."/>
            <person name="Grigoriev I.V."/>
            <person name="Bonfante P."/>
            <person name="Martin F.M."/>
        </authorList>
    </citation>
    <scope>NUCLEOTIDE SEQUENCE [LARGE SCALE GENOMIC DNA]</scope>
    <source>
        <strain evidence="10 11">120613-1</strain>
    </source>
</reference>
<dbReference type="OrthoDB" id="441446at2759"/>
<dbReference type="PANTHER" id="PTHR33146">
    <property type="entry name" value="ENDONUCLEASE 4"/>
    <property type="match status" value="1"/>
</dbReference>
<dbReference type="PANTHER" id="PTHR33146:SF26">
    <property type="entry name" value="ENDONUCLEASE 4"/>
    <property type="match status" value="1"/>
</dbReference>
<protein>
    <submittedName>
        <fullName evidence="10">Phospholipase C/P1 nuclease</fullName>
    </submittedName>
</protein>
<dbReference type="InterPro" id="IPR003154">
    <property type="entry name" value="S1/P1nuclease"/>
</dbReference>
<evidence type="ECO:0000256" key="9">
    <source>
        <dbReference type="SAM" id="SignalP"/>
    </source>
</evidence>
<name>A0A3N4JTP8_9PEZI</name>
<dbReference type="Gene3D" id="1.10.575.10">
    <property type="entry name" value="P1 Nuclease"/>
    <property type="match status" value="1"/>
</dbReference>
<dbReference type="GO" id="GO:0006308">
    <property type="term" value="P:DNA catabolic process"/>
    <property type="evidence" value="ECO:0007669"/>
    <property type="project" value="InterPro"/>
</dbReference>
<evidence type="ECO:0000256" key="7">
    <source>
        <dbReference type="ARBA" id="ARBA00023180"/>
    </source>
</evidence>
<keyword evidence="2" id="KW-0540">Nuclease</keyword>
<keyword evidence="3" id="KW-0479">Metal-binding</keyword>
<keyword evidence="4" id="KW-0255">Endonuclease</keyword>
<dbReference type="GO" id="GO:0046872">
    <property type="term" value="F:metal ion binding"/>
    <property type="evidence" value="ECO:0007669"/>
    <property type="project" value="UniProtKB-KW"/>
</dbReference>
<keyword evidence="9" id="KW-0732">Signal</keyword>
<sequence>MRPANFLLPVLPLVSLTSAWGMLGHRTVALLSTRYLLPETAKWIRELLGKESIVAASIWPDSYSHTKDGRYSAPWHWIDAKDNPPHTCEIRYSRDCKTDHGCIVSALVNMTGRVTDEELSHLERAMALKFIIHFIGDIHQPLHTENLLRGGNGIQVTFDGKEDNLHRVWDSAIAEKHIGGNTIQDAATWSDNLHTEIETGKFEDPSIRKSWSGCIDPKTPEKCALVWAGESNEWMCDYVLPANYPEGFAGSELGGDYYEGAVPIVEESVAKAGWRLAGYLNMIVVGETGLSTGVKSDGFWDQSDFESGRERPGRKDRETRITSRGPKKFMGQIGAWWGNVRAEEL</sequence>
<dbReference type="GO" id="GO:0016788">
    <property type="term" value="F:hydrolase activity, acting on ester bonds"/>
    <property type="evidence" value="ECO:0007669"/>
    <property type="project" value="InterPro"/>
</dbReference>
<evidence type="ECO:0000256" key="8">
    <source>
        <dbReference type="SAM" id="MobiDB-lite"/>
    </source>
</evidence>
<comment type="similarity">
    <text evidence="1">Belongs to the nuclease type I family.</text>
</comment>
<proteinExistence type="inferred from homology"/>
<accession>A0A3N4JTP8</accession>
<dbReference type="GO" id="GO:0003676">
    <property type="term" value="F:nucleic acid binding"/>
    <property type="evidence" value="ECO:0007669"/>
    <property type="project" value="InterPro"/>
</dbReference>
<keyword evidence="5" id="KW-0378">Hydrolase</keyword>
<dbReference type="Pfam" id="PF02265">
    <property type="entry name" value="S1-P1_nuclease"/>
    <property type="match status" value="1"/>
</dbReference>
<keyword evidence="7" id="KW-0325">Glycoprotein</keyword>
<keyword evidence="6" id="KW-1015">Disulfide bond</keyword>
<evidence type="ECO:0000256" key="6">
    <source>
        <dbReference type="ARBA" id="ARBA00023157"/>
    </source>
</evidence>
<dbReference type="STRING" id="1336337.A0A3N4JTP8"/>
<evidence type="ECO:0000256" key="2">
    <source>
        <dbReference type="ARBA" id="ARBA00022722"/>
    </source>
</evidence>
<dbReference type="SUPFAM" id="SSF48537">
    <property type="entry name" value="Phospholipase C/P1 nuclease"/>
    <property type="match status" value="1"/>
</dbReference>
<evidence type="ECO:0000256" key="4">
    <source>
        <dbReference type="ARBA" id="ARBA00022759"/>
    </source>
</evidence>
<dbReference type="GO" id="GO:0004519">
    <property type="term" value="F:endonuclease activity"/>
    <property type="evidence" value="ECO:0007669"/>
    <property type="project" value="UniProtKB-KW"/>
</dbReference>
<evidence type="ECO:0000313" key="11">
    <source>
        <dbReference type="Proteomes" id="UP000276215"/>
    </source>
</evidence>
<feature type="chain" id="PRO_5018264641" evidence="9">
    <location>
        <begin position="22"/>
        <end position="345"/>
    </location>
</feature>
<dbReference type="InterPro" id="IPR008947">
    <property type="entry name" value="PLipase_C/P1_nuclease_dom_sf"/>
</dbReference>
<dbReference type="CDD" id="cd11010">
    <property type="entry name" value="S1-P1_nuclease"/>
    <property type="match status" value="1"/>
</dbReference>
<evidence type="ECO:0000256" key="3">
    <source>
        <dbReference type="ARBA" id="ARBA00022723"/>
    </source>
</evidence>
<evidence type="ECO:0000256" key="1">
    <source>
        <dbReference type="ARBA" id="ARBA00009547"/>
    </source>
</evidence>
<feature type="compositionally biased region" description="Basic and acidic residues" evidence="8">
    <location>
        <begin position="306"/>
        <end position="321"/>
    </location>
</feature>